<sequence length="49" mass="5724">MKPPEENRLRPIHSIEIPPIIPYIVAILADNLPLAIIRKFFLEFIARLM</sequence>
<keyword evidence="1" id="KW-0472">Membrane</keyword>
<feature type="transmembrane region" description="Helical" evidence="1">
    <location>
        <begin position="20"/>
        <end position="41"/>
    </location>
</feature>
<keyword evidence="1" id="KW-0812">Transmembrane</keyword>
<evidence type="ECO:0000313" key="3">
    <source>
        <dbReference type="Proteomes" id="UP000196521"/>
    </source>
</evidence>
<dbReference type="EMBL" id="CZCZ02000017">
    <property type="protein sequence ID" value="CAC5345976.1"/>
    <property type="molecule type" value="Genomic_DNA"/>
</dbReference>
<evidence type="ECO:0000256" key="1">
    <source>
        <dbReference type="SAM" id="Phobius"/>
    </source>
</evidence>
<dbReference type="AlphaFoldDB" id="A0A6J7ZUA1"/>
<proteinExistence type="predicted"/>
<gene>
    <name evidence="2" type="ORF">PLAN_70553</name>
</gene>
<protein>
    <submittedName>
        <fullName evidence="2">Uncharacterized protein</fullName>
    </submittedName>
</protein>
<reference evidence="2" key="1">
    <citation type="submission" date="2020-05" db="EMBL/GenBank/DDBJ databases">
        <authorList>
            <consortium name="Genoscope - CEA"/>
            <person name="William W."/>
        </authorList>
    </citation>
    <scope>NUCLEOTIDE SEQUENCE [LARGE SCALE GENOMIC DNA]</scope>
    <source>
        <strain evidence="2">PCC 7821</strain>
    </source>
</reference>
<organism evidence="2 3">
    <name type="scientific">Planktothrix rubescens CCAP 1459/22</name>
    <dbReference type="NCBI Taxonomy" id="329571"/>
    <lineage>
        <taxon>Bacteria</taxon>
        <taxon>Bacillati</taxon>
        <taxon>Cyanobacteriota</taxon>
        <taxon>Cyanophyceae</taxon>
        <taxon>Oscillatoriophycideae</taxon>
        <taxon>Oscillatoriales</taxon>
        <taxon>Microcoleaceae</taxon>
        <taxon>Planktothrix</taxon>
    </lineage>
</organism>
<name>A0A6J7ZUA1_PLARU</name>
<comment type="caution">
    <text evidence="2">The sequence shown here is derived from an EMBL/GenBank/DDBJ whole genome shotgun (WGS) entry which is preliminary data.</text>
</comment>
<evidence type="ECO:0000313" key="2">
    <source>
        <dbReference type="EMBL" id="CAC5345976.1"/>
    </source>
</evidence>
<keyword evidence="3" id="KW-1185">Reference proteome</keyword>
<dbReference type="Proteomes" id="UP000196521">
    <property type="component" value="Unassembled WGS sequence"/>
</dbReference>
<keyword evidence="1" id="KW-1133">Transmembrane helix</keyword>
<accession>A0A6J7ZUA1</accession>